<dbReference type="SUPFAM" id="SSF52096">
    <property type="entry name" value="ClpP/crotonase"/>
    <property type="match status" value="1"/>
</dbReference>
<proteinExistence type="inferred from homology"/>
<gene>
    <name evidence="2" type="ORF">JOE42_000019</name>
</gene>
<dbReference type="Proteomes" id="UP000703038">
    <property type="component" value="Unassembled WGS sequence"/>
</dbReference>
<dbReference type="InterPro" id="IPR001753">
    <property type="entry name" value="Enoyl-CoA_hydra/iso"/>
</dbReference>
<evidence type="ECO:0000313" key="2">
    <source>
        <dbReference type="EMBL" id="MBM7413286.1"/>
    </source>
</evidence>
<organism evidence="2 3">
    <name type="scientific">Rhodococcoides corynebacterioides</name>
    <dbReference type="NCBI Taxonomy" id="53972"/>
    <lineage>
        <taxon>Bacteria</taxon>
        <taxon>Bacillati</taxon>
        <taxon>Actinomycetota</taxon>
        <taxon>Actinomycetes</taxon>
        <taxon>Mycobacteriales</taxon>
        <taxon>Nocardiaceae</taxon>
        <taxon>Rhodococcoides</taxon>
    </lineage>
</organism>
<dbReference type="Gene3D" id="1.10.12.10">
    <property type="entry name" value="Lyase 2-enoyl-coa Hydratase, Chain A, domain 2"/>
    <property type="match status" value="1"/>
</dbReference>
<dbReference type="CDD" id="cd06558">
    <property type="entry name" value="crotonase-like"/>
    <property type="match status" value="1"/>
</dbReference>
<accession>A0ABS2KNH1</accession>
<dbReference type="InterPro" id="IPR029045">
    <property type="entry name" value="ClpP/crotonase-like_dom_sf"/>
</dbReference>
<evidence type="ECO:0000313" key="3">
    <source>
        <dbReference type="Proteomes" id="UP000703038"/>
    </source>
</evidence>
<comment type="caution">
    <text evidence="2">The sequence shown here is derived from an EMBL/GenBank/DDBJ whole genome shotgun (WGS) entry which is preliminary data.</text>
</comment>
<reference evidence="2 3" key="1">
    <citation type="submission" date="2021-01" db="EMBL/GenBank/DDBJ databases">
        <title>Genomics of switchgrass bacterial isolates.</title>
        <authorList>
            <person name="Shade A."/>
        </authorList>
    </citation>
    <scope>NUCLEOTIDE SEQUENCE [LARGE SCALE GENOMIC DNA]</scope>
    <source>
        <strain evidence="2 3">PvP111</strain>
    </source>
</reference>
<dbReference type="PANTHER" id="PTHR43459:SF1">
    <property type="entry name" value="EG:BACN32G11.4 PROTEIN"/>
    <property type="match status" value="1"/>
</dbReference>
<dbReference type="Gene3D" id="3.90.226.10">
    <property type="entry name" value="2-enoyl-CoA Hydratase, Chain A, domain 1"/>
    <property type="match status" value="1"/>
</dbReference>
<dbReference type="GO" id="GO:0016853">
    <property type="term" value="F:isomerase activity"/>
    <property type="evidence" value="ECO:0007669"/>
    <property type="project" value="UniProtKB-KW"/>
</dbReference>
<dbReference type="InterPro" id="IPR014748">
    <property type="entry name" value="Enoyl-CoA_hydra_C"/>
</dbReference>
<dbReference type="EMBL" id="JAFBBK010000001">
    <property type="protein sequence ID" value="MBM7413286.1"/>
    <property type="molecule type" value="Genomic_DNA"/>
</dbReference>
<comment type="similarity">
    <text evidence="1">Belongs to the enoyl-CoA hydratase/isomerase family.</text>
</comment>
<sequence length="269" mass="27580">MTTKVRLDVTDGPTGSIFAIELIDPDGGNTIDFDFVDELADAVRAIGPSTSCITITARGKNFCLGGDLAGFASATAPDDYVGTLAVRLHECLEALASSGVPIVVGVQGWSAGAGMSLALFGDIVIAERSAKFRTAYGAVGLTPDGGMSWSLPRAVGRSVAMDLFLTRRTLGADEARTLGAVSRVVDDGTSADAVAELAATIAASSASAVRTTRALVHEGLTSSFVDHLDAEARAIREAAGGLDGREGVAAFVARRPAQFSTTGVSTDRK</sequence>
<protein>
    <submittedName>
        <fullName evidence="2">2-(1,2-epoxy-1,2-dihydrophenyl)acetyl-CoA isomerase</fullName>
        <ecNumber evidence="2">5.3.3.18</ecNumber>
    </submittedName>
</protein>
<keyword evidence="3" id="KW-1185">Reference proteome</keyword>
<evidence type="ECO:0000256" key="1">
    <source>
        <dbReference type="ARBA" id="ARBA00005254"/>
    </source>
</evidence>
<dbReference type="RefSeq" id="WP_204865882.1">
    <property type="nucleotide sequence ID" value="NZ_JAFBBK010000001.1"/>
</dbReference>
<dbReference type="Pfam" id="PF00378">
    <property type="entry name" value="ECH_1"/>
    <property type="match status" value="1"/>
</dbReference>
<dbReference type="PANTHER" id="PTHR43459">
    <property type="entry name" value="ENOYL-COA HYDRATASE"/>
    <property type="match status" value="1"/>
</dbReference>
<dbReference type="EC" id="5.3.3.18" evidence="2"/>
<keyword evidence="2" id="KW-0413">Isomerase</keyword>
<name>A0ABS2KNH1_9NOCA</name>